<keyword evidence="1" id="KW-0489">Methyltransferase</keyword>
<proteinExistence type="predicted"/>
<gene>
    <name evidence="1" type="ORF">AVDCRST_MAG19-1896</name>
</gene>
<name>A0A6J4V1D9_9BACT</name>
<dbReference type="PANTHER" id="PTHR31299">
    <property type="entry name" value="ESTERASE, PUTATIVE (AFU_ORTHOLOGUE AFUA_1G05850)-RELATED"/>
    <property type="match status" value="1"/>
</dbReference>
<dbReference type="Gene3D" id="3.40.1660.10">
    <property type="entry name" value="EreA-like (biosynthetic domain)"/>
    <property type="match status" value="1"/>
</dbReference>
<dbReference type="CDD" id="cd14728">
    <property type="entry name" value="Ere-like"/>
    <property type="match status" value="1"/>
</dbReference>
<dbReference type="EC" id="2.1.1.77" evidence="1"/>
<dbReference type="PIRSF" id="PIRSF036794">
    <property type="entry name" value="UCP_erythr_ester"/>
    <property type="match status" value="1"/>
</dbReference>
<sequence>MSRAARAEPDLAGELGQQILTLSYPLADAEDLDPLLDRVGDARYVLLGEASHGTHEYYLWRARITQRLIREKGFSFIAVEGDWPACHRLDRYVRGEIPGSTAGEVLAEAFDRWPTWMWANWEIAALADWLRGHNDGLPKGERVGFYGLDLYSLWESLSAVMDYLSEHQPDAVTAAYQAFRCFQPYAEDPQQYALGTLLVPDGCREEVLALLDAVAQRAAREAATDETSLDALMNARAVKDAEAYYRTMVAGGAASWNLRDRHMADTLDRLIRFHGPDAKAIVWEHNTHIGDARQTDMADEGMFNVGQLVRQEHDVDGVILVGFGSHEGTVIAGREWDGPMEVMPVPPARAGSWEHALHLMDARDRLLLFRRPPDAGSALAVPRGHRAIGVVYHPELEWGNYVPTVLPLRYDAFLYLDQTRALHPLRVEVQPGREVPDLYPWGV</sequence>
<keyword evidence="1" id="KW-0808">Transferase</keyword>
<dbReference type="InterPro" id="IPR014622">
    <property type="entry name" value="UCP036794_erythomycin"/>
</dbReference>
<dbReference type="InterPro" id="IPR007815">
    <property type="entry name" value="Emycin_Estase"/>
</dbReference>
<dbReference type="SUPFAM" id="SSF159501">
    <property type="entry name" value="EreA/ChaN-like"/>
    <property type="match status" value="1"/>
</dbReference>
<dbReference type="Pfam" id="PF05139">
    <property type="entry name" value="Erythro_esteras"/>
    <property type="match status" value="1"/>
</dbReference>
<dbReference type="Gene3D" id="1.20.1440.30">
    <property type="entry name" value="Biosynthetic Protein domain"/>
    <property type="match status" value="1"/>
</dbReference>
<accession>A0A6J4V1D9</accession>
<dbReference type="EMBL" id="CADCWL010000083">
    <property type="protein sequence ID" value="CAA9562115.1"/>
    <property type="molecule type" value="Genomic_DNA"/>
</dbReference>
<protein>
    <submittedName>
        <fullName evidence="1">Protein-L-isoaspartate O-methyltransferase</fullName>
        <ecNumber evidence="1">2.1.1.77</ecNumber>
    </submittedName>
</protein>
<organism evidence="1">
    <name type="scientific">uncultured Thermomicrobiales bacterium</name>
    <dbReference type="NCBI Taxonomy" id="1645740"/>
    <lineage>
        <taxon>Bacteria</taxon>
        <taxon>Pseudomonadati</taxon>
        <taxon>Thermomicrobiota</taxon>
        <taxon>Thermomicrobia</taxon>
        <taxon>Thermomicrobiales</taxon>
        <taxon>environmental samples</taxon>
    </lineage>
</organism>
<dbReference type="PANTHER" id="PTHR31299:SF0">
    <property type="entry name" value="ESTERASE, PUTATIVE (AFU_ORTHOLOGUE AFUA_1G05850)-RELATED"/>
    <property type="match status" value="1"/>
</dbReference>
<dbReference type="InterPro" id="IPR052036">
    <property type="entry name" value="Hydrolase/PRTase-associated"/>
</dbReference>
<dbReference type="GO" id="GO:0032259">
    <property type="term" value="P:methylation"/>
    <property type="evidence" value="ECO:0007669"/>
    <property type="project" value="UniProtKB-KW"/>
</dbReference>
<dbReference type="GO" id="GO:0046677">
    <property type="term" value="P:response to antibiotic"/>
    <property type="evidence" value="ECO:0007669"/>
    <property type="project" value="InterPro"/>
</dbReference>
<dbReference type="Gene3D" id="3.30.1870.10">
    <property type="entry name" value="EreA-like, domain 2"/>
    <property type="match status" value="1"/>
</dbReference>
<evidence type="ECO:0000313" key="1">
    <source>
        <dbReference type="EMBL" id="CAA9562115.1"/>
    </source>
</evidence>
<reference evidence="1" key="1">
    <citation type="submission" date="2020-02" db="EMBL/GenBank/DDBJ databases">
        <authorList>
            <person name="Meier V. D."/>
        </authorList>
    </citation>
    <scope>NUCLEOTIDE SEQUENCE</scope>
    <source>
        <strain evidence="1">AVDCRST_MAG19</strain>
    </source>
</reference>
<dbReference type="AlphaFoldDB" id="A0A6J4V1D9"/>
<dbReference type="GO" id="GO:0004719">
    <property type="term" value="F:protein-L-isoaspartate (D-aspartate) O-methyltransferase activity"/>
    <property type="evidence" value="ECO:0007669"/>
    <property type="project" value="UniProtKB-EC"/>
</dbReference>